<dbReference type="EMBL" id="LQQA01000005">
    <property type="protein sequence ID" value="ORX18440.1"/>
    <property type="molecule type" value="Genomic_DNA"/>
</dbReference>
<evidence type="ECO:0000256" key="2">
    <source>
        <dbReference type="SAM" id="MobiDB-lite"/>
    </source>
</evidence>
<dbReference type="SUPFAM" id="SSF140459">
    <property type="entry name" value="PE/PPE dimer-like"/>
    <property type="match status" value="1"/>
</dbReference>
<accession>A0A1X2FJ26</accession>
<organism evidence="4 5">
    <name type="scientific">Mycolicibacterium wolinskyi</name>
    <dbReference type="NCBI Taxonomy" id="59750"/>
    <lineage>
        <taxon>Bacteria</taxon>
        <taxon>Bacillati</taxon>
        <taxon>Actinomycetota</taxon>
        <taxon>Actinomycetes</taxon>
        <taxon>Mycobacteriales</taxon>
        <taxon>Mycobacteriaceae</taxon>
        <taxon>Mycolicibacterium</taxon>
    </lineage>
</organism>
<dbReference type="InterPro" id="IPR038332">
    <property type="entry name" value="PPE_sf"/>
</dbReference>
<dbReference type="InterPro" id="IPR000030">
    <property type="entry name" value="PPE_dom"/>
</dbReference>
<feature type="compositionally biased region" description="Basic and acidic residues" evidence="2">
    <location>
        <begin position="348"/>
        <end position="358"/>
    </location>
</feature>
<dbReference type="Gene3D" id="1.20.1260.20">
    <property type="entry name" value="PPE superfamily"/>
    <property type="match status" value="1"/>
</dbReference>
<reference evidence="4 5" key="1">
    <citation type="submission" date="2016-01" db="EMBL/GenBank/DDBJ databases">
        <title>The new phylogeny of the genus Mycobacterium.</title>
        <authorList>
            <person name="Tarcisio F."/>
            <person name="Conor M."/>
            <person name="Antonella G."/>
            <person name="Elisabetta G."/>
            <person name="Giulia F.S."/>
            <person name="Sara T."/>
            <person name="Anna F."/>
            <person name="Clotilde B."/>
            <person name="Roberto B."/>
            <person name="Veronica D.S."/>
            <person name="Fabio R."/>
            <person name="Monica P."/>
            <person name="Olivier J."/>
            <person name="Enrico T."/>
            <person name="Nicola S."/>
        </authorList>
    </citation>
    <scope>NUCLEOTIDE SEQUENCE [LARGE SCALE GENOMIC DNA]</scope>
    <source>
        <strain evidence="4 5">ATCC 700010</strain>
    </source>
</reference>
<name>A0A1X2FJ26_9MYCO</name>
<sequence length="372" mass="36880">MGAAGAWTGMAVNAAAALGTFFAQKSDLAAQVFGVSSAAQLTAAAGYGGWLGIMHGLADGQALALQGAAAAYSQGKTTMVPLEAVLANRSAYAAAVSSSILGPADPTAVALQVQYGQMHAENAATMMGYDTAATTATLYKPSPPPPPLVTAMPGSQSAETAAQTAQELSAKNAAGKPADMMTKMLPMALQALPQAAQMPAQFVQMMSSQLGQAFQPVQQIMSQMVSPLAGALGNGLGTGGAGLGSTPAQTRGGAPVRGGLPLGSGTGAMGGLGSRLATGGAGGLTGELPKPTSTAVRTGPSFTGIPLEKMAGTTLSSGAGAGGMGGAVPPRRHRDKTDSGAEYQGGEHVYRAKSRDGQNENLSNPEEDALFD</sequence>
<comment type="caution">
    <text evidence="4">The sequence shown here is derived from an EMBL/GenBank/DDBJ whole genome shotgun (WGS) entry which is preliminary data.</text>
</comment>
<feature type="domain" description="PPE" evidence="3">
    <location>
        <begin position="2"/>
        <end position="136"/>
    </location>
</feature>
<dbReference type="Proteomes" id="UP000193964">
    <property type="component" value="Unassembled WGS sequence"/>
</dbReference>
<comment type="similarity">
    <text evidence="1">Belongs to the mycobacterial PPE family.</text>
</comment>
<feature type="region of interest" description="Disordered" evidence="2">
    <location>
        <begin position="263"/>
        <end position="372"/>
    </location>
</feature>
<dbReference type="AlphaFoldDB" id="A0A1X2FJ26"/>
<evidence type="ECO:0000313" key="5">
    <source>
        <dbReference type="Proteomes" id="UP000193964"/>
    </source>
</evidence>
<proteinExistence type="inferred from homology"/>
<dbReference type="Pfam" id="PF00823">
    <property type="entry name" value="PPE"/>
    <property type="match status" value="1"/>
</dbReference>
<protein>
    <recommendedName>
        <fullName evidence="3">PPE domain-containing protein</fullName>
    </recommendedName>
</protein>
<evidence type="ECO:0000256" key="1">
    <source>
        <dbReference type="ARBA" id="ARBA00010652"/>
    </source>
</evidence>
<gene>
    <name evidence="4" type="ORF">AWC31_14145</name>
</gene>
<evidence type="ECO:0000313" key="4">
    <source>
        <dbReference type="EMBL" id="ORX18440.1"/>
    </source>
</evidence>
<evidence type="ECO:0000259" key="3">
    <source>
        <dbReference type="Pfam" id="PF00823"/>
    </source>
</evidence>
<feature type="compositionally biased region" description="Gly residues" evidence="2">
    <location>
        <begin position="263"/>
        <end position="285"/>
    </location>
</feature>